<comment type="caution">
    <text evidence="1">The sequence shown here is derived from an EMBL/GenBank/DDBJ whole genome shotgun (WGS) entry which is preliminary data.</text>
</comment>
<organism evidence="1 2">
    <name type="scientific">Candidatus Woesebacteria bacterium GW2011_GWA1_39_21</name>
    <dbReference type="NCBI Taxonomy" id="1618550"/>
    <lineage>
        <taxon>Bacteria</taxon>
        <taxon>Candidatus Woeseibacteriota</taxon>
    </lineage>
</organism>
<accession>A0A0G0R991</accession>
<sequence length="47" mass="5525">MGEFETDAPQRRIESGAEYLKRIGEEYASYRDFLPGLSDQAFQYQFN</sequence>
<evidence type="ECO:0000313" key="2">
    <source>
        <dbReference type="Proteomes" id="UP000034246"/>
    </source>
</evidence>
<reference evidence="1 2" key="1">
    <citation type="journal article" date="2015" name="Nature">
        <title>rRNA introns, odd ribosomes, and small enigmatic genomes across a large radiation of phyla.</title>
        <authorList>
            <person name="Brown C.T."/>
            <person name="Hug L.A."/>
            <person name="Thomas B.C."/>
            <person name="Sharon I."/>
            <person name="Castelle C.J."/>
            <person name="Singh A."/>
            <person name="Wilkins M.J."/>
            <person name="Williams K.H."/>
            <person name="Banfield J.F."/>
        </authorList>
    </citation>
    <scope>NUCLEOTIDE SEQUENCE [LARGE SCALE GENOMIC DNA]</scope>
</reference>
<dbReference type="EMBL" id="LBWP01000021">
    <property type="protein sequence ID" value="KKR10267.1"/>
    <property type="molecule type" value="Genomic_DNA"/>
</dbReference>
<gene>
    <name evidence="1" type="ORF">UT39_C0021G0009</name>
</gene>
<name>A0A0G0R991_9BACT</name>
<evidence type="ECO:0000313" key="1">
    <source>
        <dbReference type="EMBL" id="KKR10267.1"/>
    </source>
</evidence>
<dbReference type="STRING" id="1618550.UT39_C0021G0009"/>
<proteinExistence type="predicted"/>
<dbReference type="AlphaFoldDB" id="A0A0G0R991"/>
<dbReference type="Proteomes" id="UP000034246">
    <property type="component" value="Unassembled WGS sequence"/>
</dbReference>
<protein>
    <submittedName>
        <fullName evidence="1">Uncharacterized protein</fullName>
    </submittedName>
</protein>